<dbReference type="Gene3D" id="3.30.60.10">
    <property type="entry name" value="Endochitinase-like"/>
    <property type="match status" value="2"/>
</dbReference>
<dbReference type="InterPro" id="IPR050314">
    <property type="entry name" value="Glycosyl_Hydrlase_18"/>
</dbReference>
<evidence type="ECO:0000259" key="15">
    <source>
        <dbReference type="PROSITE" id="PS50941"/>
    </source>
</evidence>
<keyword evidence="14" id="KW-0732">Signal</keyword>
<dbReference type="GO" id="GO:0008061">
    <property type="term" value="F:chitin binding"/>
    <property type="evidence" value="ECO:0007669"/>
    <property type="project" value="UniProtKB-UniRule"/>
</dbReference>
<evidence type="ECO:0000256" key="6">
    <source>
        <dbReference type="ARBA" id="ARBA00023024"/>
    </source>
</evidence>
<keyword evidence="11" id="KW-1015">Disulfide bond</keyword>
<dbReference type="InterPro" id="IPR001002">
    <property type="entry name" value="Chitin-bd_1"/>
</dbReference>
<dbReference type="InterPro" id="IPR017853">
    <property type="entry name" value="GH"/>
</dbReference>
<keyword evidence="5 12" id="KW-0378">Hydrolase</keyword>
<feature type="signal peptide" evidence="14">
    <location>
        <begin position="1"/>
        <end position="20"/>
    </location>
</feature>
<dbReference type="PROSITE" id="PS50941">
    <property type="entry name" value="CHIT_BIND_I_2"/>
    <property type="match status" value="2"/>
</dbReference>
<dbReference type="Gene3D" id="3.10.50.10">
    <property type="match status" value="1"/>
</dbReference>
<keyword evidence="18" id="KW-1185">Reference proteome</keyword>
<name>A0A8H6VAN4_9EURO</name>
<dbReference type="Gene3D" id="3.20.20.80">
    <property type="entry name" value="Glycosidases"/>
    <property type="match status" value="1"/>
</dbReference>
<comment type="catalytic activity">
    <reaction evidence="1">
        <text>Random endo-hydrolysis of N-acetyl-beta-D-glucosaminide (1-&gt;4)-beta-linkages in chitin and chitodextrins.</text>
        <dbReference type="EC" id="3.2.1.14"/>
    </reaction>
</comment>
<dbReference type="InterPro" id="IPR001223">
    <property type="entry name" value="Glyco_hydro18_cat"/>
</dbReference>
<dbReference type="InterPro" id="IPR029070">
    <property type="entry name" value="Chitinase_insertion_sf"/>
</dbReference>
<keyword evidence="7" id="KW-0843">Virulence</keyword>
<evidence type="ECO:0000256" key="4">
    <source>
        <dbReference type="ARBA" id="ARBA00022669"/>
    </source>
</evidence>
<keyword evidence="10" id="KW-0624">Polysaccharide degradation</keyword>
<evidence type="ECO:0000313" key="18">
    <source>
        <dbReference type="Proteomes" id="UP000641853"/>
    </source>
</evidence>
<dbReference type="EC" id="3.2.1.14" evidence="3"/>
<keyword evidence="9 12" id="KW-0326">Glycosidase</keyword>
<dbReference type="PANTHER" id="PTHR11177:SF397">
    <property type="entry name" value="CHITINASE"/>
    <property type="match status" value="1"/>
</dbReference>
<evidence type="ECO:0000256" key="9">
    <source>
        <dbReference type="ARBA" id="ARBA00023295"/>
    </source>
</evidence>
<dbReference type="SMART" id="SM00636">
    <property type="entry name" value="Glyco_18"/>
    <property type="match status" value="1"/>
</dbReference>
<dbReference type="SUPFAM" id="SSF51445">
    <property type="entry name" value="(Trans)glycosidases"/>
    <property type="match status" value="1"/>
</dbReference>
<evidence type="ECO:0000256" key="14">
    <source>
        <dbReference type="SAM" id="SignalP"/>
    </source>
</evidence>
<dbReference type="PANTHER" id="PTHR11177">
    <property type="entry name" value="CHITINASE"/>
    <property type="match status" value="1"/>
</dbReference>
<dbReference type="InterPro" id="IPR036861">
    <property type="entry name" value="Endochitinase-like_sf"/>
</dbReference>
<keyword evidence="6" id="KW-0146">Chitin degradation</keyword>
<evidence type="ECO:0000259" key="16">
    <source>
        <dbReference type="PROSITE" id="PS51910"/>
    </source>
</evidence>
<feature type="disulfide bond" evidence="11">
    <location>
        <begin position="105"/>
        <end position="119"/>
    </location>
</feature>
<feature type="chain" id="PRO_5034740746" description="chitinase" evidence="14">
    <location>
        <begin position="21"/>
        <end position="1797"/>
    </location>
</feature>
<feature type="domain" description="Chitin-binding type-1" evidence="15">
    <location>
        <begin position="130"/>
        <end position="173"/>
    </location>
</feature>
<evidence type="ECO:0000256" key="12">
    <source>
        <dbReference type="RuleBase" id="RU000489"/>
    </source>
</evidence>
<evidence type="ECO:0000256" key="10">
    <source>
        <dbReference type="ARBA" id="ARBA00023326"/>
    </source>
</evidence>
<reference evidence="17" key="1">
    <citation type="submission" date="2020-06" db="EMBL/GenBank/DDBJ databases">
        <title>Draft genome sequences of strains closely related to Aspergillus parafelis and Aspergillus hiratsukae.</title>
        <authorList>
            <person name="Dos Santos R.A.C."/>
            <person name="Rivero-Menendez O."/>
            <person name="Steenwyk J.L."/>
            <person name="Mead M.E."/>
            <person name="Goldman G.H."/>
            <person name="Alastruey-Izquierdo A."/>
            <person name="Rokas A."/>
        </authorList>
    </citation>
    <scope>NUCLEOTIDE SEQUENCE</scope>
    <source>
        <strain evidence="17">CNM-CM7691</strain>
    </source>
</reference>
<feature type="disulfide bond" evidence="11">
    <location>
        <begin position="144"/>
        <end position="156"/>
    </location>
</feature>
<proteinExistence type="inferred from homology"/>
<evidence type="ECO:0000256" key="8">
    <source>
        <dbReference type="ARBA" id="ARBA00023277"/>
    </source>
</evidence>
<accession>A0A8H6VAN4</accession>
<dbReference type="CDD" id="cd06921">
    <property type="entry name" value="ChtBD1_GH19_hevein"/>
    <property type="match status" value="1"/>
</dbReference>
<protein>
    <recommendedName>
        <fullName evidence="3">chitinase</fullName>
        <ecNumber evidence="3">3.2.1.14</ecNumber>
    </recommendedName>
</protein>
<comment type="caution">
    <text evidence="17">The sequence shown here is derived from an EMBL/GenBank/DDBJ whole genome shotgun (WGS) entry which is preliminary data.</text>
</comment>
<comment type="caution">
    <text evidence="11">Lacks conserved residue(s) required for the propagation of feature annotation.</text>
</comment>
<feature type="disulfide bond" evidence="11">
    <location>
        <begin position="149"/>
        <end position="163"/>
    </location>
</feature>
<evidence type="ECO:0000256" key="1">
    <source>
        <dbReference type="ARBA" id="ARBA00000822"/>
    </source>
</evidence>
<feature type="disulfide bond" evidence="11">
    <location>
        <begin position="167"/>
        <end position="171"/>
    </location>
</feature>
<dbReference type="SUPFAM" id="SSF54556">
    <property type="entry name" value="Chitinase insertion domain"/>
    <property type="match status" value="1"/>
</dbReference>
<feature type="disulfide bond" evidence="11">
    <location>
        <begin position="100"/>
        <end position="112"/>
    </location>
</feature>
<feature type="region of interest" description="Disordered" evidence="13">
    <location>
        <begin position="1338"/>
        <end position="1373"/>
    </location>
</feature>
<dbReference type="GO" id="GO:0006032">
    <property type="term" value="P:chitin catabolic process"/>
    <property type="evidence" value="ECO:0007669"/>
    <property type="project" value="UniProtKB-KW"/>
</dbReference>
<dbReference type="SMART" id="SM00270">
    <property type="entry name" value="ChtBD1"/>
    <property type="match status" value="2"/>
</dbReference>
<dbReference type="PROSITE" id="PS51910">
    <property type="entry name" value="GH18_2"/>
    <property type="match status" value="1"/>
</dbReference>
<evidence type="ECO:0000256" key="2">
    <source>
        <dbReference type="ARBA" id="ARBA00008682"/>
    </source>
</evidence>
<evidence type="ECO:0000313" key="17">
    <source>
        <dbReference type="EMBL" id="KAF7184180.1"/>
    </source>
</evidence>
<feature type="domain" description="Chitin-binding type-1" evidence="15">
    <location>
        <begin position="91"/>
        <end position="129"/>
    </location>
</feature>
<organism evidence="17 18">
    <name type="scientific">Aspergillus felis</name>
    <dbReference type="NCBI Taxonomy" id="1287682"/>
    <lineage>
        <taxon>Eukaryota</taxon>
        <taxon>Fungi</taxon>
        <taxon>Dikarya</taxon>
        <taxon>Ascomycota</taxon>
        <taxon>Pezizomycotina</taxon>
        <taxon>Eurotiomycetes</taxon>
        <taxon>Eurotiomycetidae</taxon>
        <taxon>Eurotiales</taxon>
        <taxon>Aspergillaceae</taxon>
        <taxon>Aspergillus</taxon>
        <taxon>Aspergillus subgen. Fumigati</taxon>
    </lineage>
</organism>
<dbReference type="SUPFAM" id="SSF57016">
    <property type="entry name" value="Plant lectins/antimicrobial peptides"/>
    <property type="match status" value="2"/>
</dbReference>
<dbReference type="InterPro" id="IPR018371">
    <property type="entry name" value="Chitin-binding_1_CS"/>
</dbReference>
<evidence type="ECO:0000256" key="13">
    <source>
        <dbReference type="SAM" id="MobiDB-lite"/>
    </source>
</evidence>
<dbReference type="Pfam" id="PF00704">
    <property type="entry name" value="Glyco_hydro_18"/>
    <property type="match status" value="1"/>
</dbReference>
<dbReference type="Proteomes" id="UP000641853">
    <property type="component" value="Unassembled WGS sequence"/>
</dbReference>
<feature type="disulfide bond" evidence="11">
    <location>
        <begin position="123"/>
        <end position="127"/>
    </location>
</feature>
<dbReference type="PROSITE" id="PS00026">
    <property type="entry name" value="CHIT_BIND_I_1"/>
    <property type="match status" value="1"/>
</dbReference>
<evidence type="ECO:0000256" key="5">
    <source>
        <dbReference type="ARBA" id="ARBA00022801"/>
    </source>
</evidence>
<evidence type="ECO:0000256" key="7">
    <source>
        <dbReference type="ARBA" id="ARBA00023026"/>
    </source>
</evidence>
<dbReference type="Pfam" id="PF00187">
    <property type="entry name" value="Chitin_bind_1"/>
    <property type="match status" value="1"/>
</dbReference>
<dbReference type="InterPro" id="IPR011583">
    <property type="entry name" value="Chitinase_II/V-like_cat"/>
</dbReference>
<keyword evidence="8" id="KW-0119">Carbohydrate metabolism</keyword>
<dbReference type="PROSITE" id="PS01095">
    <property type="entry name" value="GH18_1"/>
    <property type="match status" value="1"/>
</dbReference>
<dbReference type="EMBL" id="JACBAG010001665">
    <property type="protein sequence ID" value="KAF7184180.1"/>
    <property type="molecule type" value="Genomic_DNA"/>
</dbReference>
<sequence length="1797" mass="196864">MTLYTLFSFLLLFPVVTVFASAHFHSAHQHGRIMDHRRGTPAQSTESISSSSMNDTLYLASVPTSDLLAARDLAIRADSGGQSSLSTSSGDFTCGPDKPCANGACCGASGWCGYAPEYCGDGCQSNCNATAQCGHYAKDPGASCPLNVCCSQFGFCGTTSDFCGTGCQSDCDQPKPSVPEGNVRSRIVAYWESWNSNHACGTMAPDEIPVYDITHLVFAFGYIEPDDFKITLMDGVDAQLLDDVSFLKNKNPDLSIMIALGGWTFTDPGKWQSVFTDMVSTSGSRQKSIKNVLGFLAQYGFDGVDFDWEYPGADDRGGKQGDGENYTKLLQELRAAINAAGKDYLVTFTAPTSYWYLQHFDLENMSQYADWINLMAYDLHGVWDSNNPIGSTLLAHTNITEIDLALDLFWRSNVPPQDIVLGMAFYGRSLKLRDSSCWKPGCPFTVAGDEGDCTQTAGILSYKGLILPQESYQESDTNRTVTPEIKDIIQSTNAKPYHDEDAAVNYLVYGQNNWVSYDDNNTFQAKIDFANKRGLSGLMIWAVDLDDPTRSALSALTGNPVEDANPLALADLAGSSTVGHSTSDSSQCRVTVCGGFCNQAETAVGRVKSLYGKDACSGDATNSRWVCCPAWTSITKDQCYWNAGGGAVKTDCSGQCKTGDIQMFSDSWGWKGDLRFGSYDYRCLRGGKVFCCNVGNMQQYLDICTWTECGGSCPSDKQNVLTIDSGGPKGAGKRCDDYNPNDIITNPAGYSDDDYDPKKGSKAHRKLCCPEKDSFKNCSWKSGKGCSQRCDNGQITLDLDPQGKGGRYCDNGRQEVFCCDAPGRANQPFLPVDFDKIFPPEYLPSADAQPQFELINFGGAAGIGDAHPDLTGVAFFLMAGSSTAVSSMSKRDNPGLHFLDCPEGILDAPVHIVHTVRVICVDRDVEECYQVQENVCPAHLALRNPTSVVYDFRFDYNMPLVRRDAGTISIRMDYSNVAGYWNAVVNSAGTTSGGTDSKRDLKELVERFYSDNKDNWFAKFDALSPDTKGFSDLSSNITIDHLLYYNTEMCPTSDGQQGEGIAVTIEGALDAGFYYGFSMIATWDPSSTVKVHESAGFLNVDGSTSATFTVAGMGTLDSSKMNGETITKSSGKRSLAGHSLYHGWASFVSYMEQAVQLKTMGETSQAVSFNGYMESKAVAKWGMKGSVSNVHFPSAPSGITAPPLQVSQRNSMTPVGDNTPSSDIALALDITLGLKVTLAFSRPWSSAVDGRMPDMSVKQRLAAHFEFSGAGNEVCLKSTIYQTQYALLADGEYVGWGGNSLNQYITKGSQMDQQCFARSSNSLASRSSSDLLALENIRGHKKEGEEETDEEVEKEKRKKRQTNSTPRGDYNGFEGLPHLTDLINSEAAGSSRLSVPEINCNGCGSCVISLNADNDCCDCAWLAPEDLDDDLWGYVSVSGLLGSSVYKRSIEEKFSDLVARAGGISTGTKETKFWNPAVDPTHPDSSQAIVIESEPYPQYPDYWRNPQTTKNFDTSPYTGVKKYFHNSSDSCTSFDVAQFPSYDLIYPWPKPDNNGNAHKRGVGYHQLYQTEHVFEAQTIARFFMAWMPYHAMNTRPALWSERYILQAIPTQPLNGQAWIHLMIDEIGSVDNQDRLTVFLSRPNSKKGKLFGGHASITQSRFSQDQKGGDQLLEAREVGMIFTYMNLDTVWQSFCDTHNGVMDVLRRFDSWYQSYTGAVSNLADEWPKFIRSELDMVVTQARSDLKMMNEKRKFAGAAYTQRWGTIMAVNGGEIQKVKLDRTDKCTNLPASTIGAFTG</sequence>
<keyword evidence="4 11" id="KW-0147">Chitin-binding</keyword>
<dbReference type="GO" id="GO:0008843">
    <property type="term" value="F:endochitinase activity"/>
    <property type="evidence" value="ECO:0007669"/>
    <property type="project" value="UniProtKB-EC"/>
</dbReference>
<feature type="domain" description="GH18" evidence="16">
    <location>
        <begin position="185"/>
        <end position="560"/>
    </location>
</feature>
<evidence type="ECO:0000256" key="11">
    <source>
        <dbReference type="PROSITE-ProRule" id="PRU00261"/>
    </source>
</evidence>
<gene>
    <name evidence="17" type="ORF">CNMCM7691_004805</name>
</gene>
<evidence type="ECO:0000256" key="3">
    <source>
        <dbReference type="ARBA" id="ARBA00012729"/>
    </source>
</evidence>
<comment type="similarity">
    <text evidence="2">Belongs to the glycosyl hydrolase 18 family. Chitinase class V subfamily.</text>
</comment>
<dbReference type="InterPro" id="IPR001579">
    <property type="entry name" value="Glyco_hydro_18_chit_AS"/>
</dbReference>
<dbReference type="GO" id="GO:0000272">
    <property type="term" value="P:polysaccharide catabolic process"/>
    <property type="evidence" value="ECO:0007669"/>
    <property type="project" value="UniProtKB-KW"/>
</dbReference>